<dbReference type="SUPFAM" id="SSF103473">
    <property type="entry name" value="MFS general substrate transporter"/>
    <property type="match status" value="1"/>
</dbReference>
<proteinExistence type="predicted"/>
<feature type="transmembrane region" description="Helical" evidence="1">
    <location>
        <begin position="47"/>
        <end position="70"/>
    </location>
</feature>
<feature type="transmembrane region" description="Helical" evidence="1">
    <location>
        <begin position="16"/>
        <end position="35"/>
    </location>
</feature>
<gene>
    <name evidence="2" type="ORF">BSO21_34810</name>
</gene>
<comment type="caution">
    <text evidence="2">The sequence shown here is derived from an EMBL/GenBank/DDBJ whole genome shotgun (WGS) entry which is preliminary data.</text>
</comment>
<dbReference type="Gene3D" id="1.20.1250.20">
    <property type="entry name" value="MFS general substrate transporter like domains"/>
    <property type="match status" value="1"/>
</dbReference>
<keyword evidence="1" id="KW-0812">Transmembrane</keyword>
<dbReference type="InterPro" id="IPR036259">
    <property type="entry name" value="MFS_trans_sf"/>
</dbReference>
<evidence type="ECO:0008006" key="4">
    <source>
        <dbReference type="Google" id="ProtNLM"/>
    </source>
</evidence>
<evidence type="ECO:0000256" key="1">
    <source>
        <dbReference type="SAM" id="Phobius"/>
    </source>
</evidence>
<reference evidence="2 3" key="1">
    <citation type="submission" date="2016-11" db="EMBL/GenBank/DDBJ databases">
        <title>Paenibacillus species isolates.</title>
        <authorList>
            <person name="Beno S.M."/>
        </authorList>
    </citation>
    <scope>NUCLEOTIDE SEQUENCE [LARGE SCALE GENOMIC DNA]</scope>
    <source>
        <strain evidence="2 3">FSL H7-0433</strain>
    </source>
</reference>
<feature type="non-terminal residue" evidence="2">
    <location>
        <position position="1"/>
    </location>
</feature>
<sequence length="93" mass="9890">NYCLQKETPPHMTGRVFGIQSTILSAVMIGAPLLGGMMVQIAGPSRIFLNFGIVIALIGVLGIAFGRVLWPAQKEMNDSSAEQSRAVEVMEGG</sequence>
<keyword evidence="3" id="KW-1185">Reference proteome</keyword>
<dbReference type="EMBL" id="MPVP01000787">
    <property type="protein sequence ID" value="OMC88373.1"/>
    <property type="molecule type" value="Genomic_DNA"/>
</dbReference>
<protein>
    <recommendedName>
        <fullName evidence="4">MFS transporter</fullName>
    </recommendedName>
</protein>
<organism evidence="2 3">
    <name type="scientific">Paenibacillus odorifer</name>
    <dbReference type="NCBI Taxonomy" id="189426"/>
    <lineage>
        <taxon>Bacteria</taxon>
        <taxon>Bacillati</taxon>
        <taxon>Bacillota</taxon>
        <taxon>Bacilli</taxon>
        <taxon>Bacillales</taxon>
        <taxon>Paenibacillaceae</taxon>
        <taxon>Paenibacillus</taxon>
    </lineage>
</organism>
<accession>A0ABX3GBP4</accession>
<evidence type="ECO:0000313" key="3">
    <source>
        <dbReference type="Proteomes" id="UP000187158"/>
    </source>
</evidence>
<name>A0ABX3GBP4_9BACL</name>
<evidence type="ECO:0000313" key="2">
    <source>
        <dbReference type="EMBL" id="OMC88373.1"/>
    </source>
</evidence>
<keyword evidence="1" id="KW-0472">Membrane</keyword>
<keyword evidence="1" id="KW-1133">Transmembrane helix</keyword>
<dbReference type="Proteomes" id="UP000187158">
    <property type="component" value="Unassembled WGS sequence"/>
</dbReference>